<sequence length="95" mass="10717">MEIAAYIAIVALVLQYPLLESRIQKLHRRADRIERKLDLILGHLDIEVAEPGLERVAALVREGKKIEAIKVYRELTDAGLKEAKEAVDRMDVAQG</sequence>
<dbReference type="RefSeq" id="WP_069866961.1">
    <property type="nucleotide sequence ID" value="NZ_JABUXT010000035.1"/>
</dbReference>
<evidence type="ECO:0000313" key="2">
    <source>
        <dbReference type="EMBL" id="MCQ8835426.1"/>
    </source>
</evidence>
<dbReference type="Proteomes" id="UP001142400">
    <property type="component" value="Unassembled WGS sequence"/>
</dbReference>
<evidence type="ECO:0000259" key="1">
    <source>
        <dbReference type="Pfam" id="PF00542"/>
    </source>
</evidence>
<feature type="domain" description="Large ribosomal subunit protein bL12 C-terminal" evidence="1">
    <location>
        <begin position="63"/>
        <end position="91"/>
    </location>
</feature>
<dbReference type="SUPFAM" id="SSF54736">
    <property type="entry name" value="ClpS-like"/>
    <property type="match status" value="1"/>
</dbReference>
<evidence type="ECO:0000313" key="3">
    <source>
        <dbReference type="Proteomes" id="UP001142400"/>
    </source>
</evidence>
<comment type="caution">
    <text evidence="2">The sequence shown here is derived from an EMBL/GenBank/DDBJ whole genome shotgun (WGS) entry which is preliminary data.</text>
</comment>
<gene>
    <name evidence="2" type="ORF">NQU54_41970</name>
</gene>
<keyword evidence="3" id="KW-1185">Reference proteome</keyword>
<dbReference type="Pfam" id="PF00542">
    <property type="entry name" value="Ribosomal_L12"/>
    <property type="match status" value="1"/>
</dbReference>
<dbReference type="InterPro" id="IPR013823">
    <property type="entry name" value="Ribosomal_bL12_C"/>
</dbReference>
<proteinExistence type="predicted"/>
<dbReference type="GO" id="GO:0003735">
    <property type="term" value="F:structural constituent of ribosome"/>
    <property type="evidence" value="ECO:0007669"/>
    <property type="project" value="InterPro"/>
</dbReference>
<reference evidence="2" key="1">
    <citation type="submission" date="2022-06" db="EMBL/GenBank/DDBJ databases">
        <title>WGS of actinobacteria.</title>
        <authorList>
            <person name="Thawai C."/>
        </authorList>
    </citation>
    <scope>NUCLEOTIDE SEQUENCE</scope>
    <source>
        <strain evidence="2">DSM 42010</strain>
    </source>
</reference>
<organism evidence="2 3">
    <name type="scientific">Streptomyces malaysiensis subsp. samsunensis</name>
    <dbReference type="NCBI Taxonomy" id="459658"/>
    <lineage>
        <taxon>Bacteria</taxon>
        <taxon>Bacillati</taxon>
        <taxon>Actinomycetota</taxon>
        <taxon>Actinomycetes</taxon>
        <taxon>Kitasatosporales</taxon>
        <taxon>Streptomycetaceae</taxon>
        <taxon>Streptomyces</taxon>
        <taxon>Streptomyces violaceusniger group</taxon>
    </lineage>
</organism>
<dbReference type="AlphaFoldDB" id="A0A9X2M4D1"/>
<dbReference type="Gene3D" id="3.30.1390.10">
    <property type="match status" value="1"/>
</dbReference>
<keyword evidence="2" id="KW-0687">Ribonucleoprotein</keyword>
<dbReference type="GO" id="GO:0005840">
    <property type="term" value="C:ribosome"/>
    <property type="evidence" value="ECO:0007669"/>
    <property type="project" value="UniProtKB-KW"/>
</dbReference>
<name>A0A9X2M4D1_STRMQ</name>
<keyword evidence="2" id="KW-0689">Ribosomal protein</keyword>
<accession>A0A9X2M4D1</accession>
<protein>
    <submittedName>
        <fullName evidence="2">Ribosomal protein L7/L12</fullName>
    </submittedName>
</protein>
<dbReference type="EMBL" id="JANIIC010000078">
    <property type="protein sequence ID" value="MCQ8835426.1"/>
    <property type="molecule type" value="Genomic_DNA"/>
</dbReference>
<dbReference type="GO" id="GO:0006412">
    <property type="term" value="P:translation"/>
    <property type="evidence" value="ECO:0007669"/>
    <property type="project" value="InterPro"/>
</dbReference>
<dbReference type="InterPro" id="IPR014719">
    <property type="entry name" value="Ribosomal_bL12_C/ClpS-like"/>
</dbReference>
<dbReference type="GeneID" id="303176459"/>